<protein>
    <recommendedName>
        <fullName evidence="1">GIY-YIG domain-containing protein</fullName>
    </recommendedName>
</protein>
<dbReference type="Pfam" id="PF07453">
    <property type="entry name" value="NUMOD1"/>
    <property type="match status" value="2"/>
</dbReference>
<dbReference type="InterPro" id="IPR010896">
    <property type="entry name" value="NUMOD1"/>
</dbReference>
<dbReference type="EMBL" id="LAZR01000270">
    <property type="protein sequence ID" value="KKN77998.1"/>
    <property type="molecule type" value="Genomic_DNA"/>
</dbReference>
<sequence length="217" mass="24223">MKTNAIIYKVQNKLNGLVYIGATTDSLKARKQDHIHKAYLGLGSNFHEAIRAEGPEAFFWEQIDTANDNNELAEKEKQYIIKYNSQVKGYNSDSGGGFKKRVYQYSLINGSLLGAYKCLLSAANAVNAGKKSISNACLGYNKTCKGFYWSYTLTEPFVIEDDLRKKVVVQTDLKGNQIAIFESVAEASRVSGVSKTCIARCCRGKREHSSGFLWLYI</sequence>
<dbReference type="SUPFAM" id="SSF64496">
    <property type="entry name" value="DNA-binding domain of intron-encoded endonucleases"/>
    <property type="match status" value="1"/>
</dbReference>
<comment type="caution">
    <text evidence="2">The sequence shown here is derived from an EMBL/GenBank/DDBJ whole genome shotgun (WGS) entry which is preliminary data.</text>
</comment>
<dbReference type="SMART" id="SM00497">
    <property type="entry name" value="IENR1"/>
    <property type="match status" value="2"/>
</dbReference>
<dbReference type="InterPro" id="IPR003647">
    <property type="entry name" value="Intron_nuc_1_rpt"/>
</dbReference>
<dbReference type="Gene3D" id="1.10.10.10">
    <property type="entry name" value="Winged helix-like DNA-binding domain superfamily/Winged helix DNA-binding domain"/>
    <property type="match status" value="2"/>
</dbReference>
<organism evidence="2">
    <name type="scientific">marine sediment metagenome</name>
    <dbReference type="NCBI Taxonomy" id="412755"/>
    <lineage>
        <taxon>unclassified sequences</taxon>
        <taxon>metagenomes</taxon>
        <taxon>ecological metagenomes</taxon>
    </lineage>
</organism>
<evidence type="ECO:0000259" key="1">
    <source>
        <dbReference type="PROSITE" id="PS50164"/>
    </source>
</evidence>
<dbReference type="PROSITE" id="PS50164">
    <property type="entry name" value="GIY_YIG"/>
    <property type="match status" value="1"/>
</dbReference>
<dbReference type="InterPro" id="IPR036388">
    <property type="entry name" value="WH-like_DNA-bd_sf"/>
</dbReference>
<dbReference type="AlphaFoldDB" id="A0A0F9WHW7"/>
<dbReference type="SMART" id="SM00465">
    <property type="entry name" value="GIYc"/>
    <property type="match status" value="1"/>
</dbReference>
<dbReference type="Gene3D" id="3.40.1440.10">
    <property type="entry name" value="GIY-YIG endonuclease"/>
    <property type="match status" value="1"/>
</dbReference>
<gene>
    <name evidence="2" type="ORF">LCGC14_0354280</name>
</gene>
<dbReference type="SUPFAM" id="SSF82771">
    <property type="entry name" value="GIY-YIG endonuclease"/>
    <property type="match status" value="1"/>
</dbReference>
<dbReference type="Pfam" id="PF01541">
    <property type="entry name" value="GIY-YIG"/>
    <property type="match status" value="1"/>
</dbReference>
<feature type="domain" description="GIY-YIG" evidence="1">
    <location>
        <begin position="3"/>
        <end position="92"/>
    </location>
</feature>
<reference evidence="2" key="1">
    <citation type="journal article" date="2015" name="Nature">
        <title>Complex archaea that bridge the gap between prokaryotes and eukaryotes.</title>
        <authorList>
            <person name="Spang A."/>
            <person name="Saw J.H."/>
            <person name="Jorgensen S.L."/>
            <person name="Zaremba-Niedzwiedzka K."/>
            <person name="Martijn J."/>
            <person name="Lind A.E."/>
            <person name="van Eijk R."/>
            <person name="Schleper C."/>
            <person name="Guy L."/>
            <person name="Ettema T.J."/>
        </authorList>
    </citation>
    <scope>NUCLEOTIDE SEQUENCE</scope>
</reference>
<dbReference type="InterPro" id="IPR035901">
    <property type="entry name" value="GIY-YIG_endonuc_sf"/>
</dbReference>
<accession>A0A0F9WHW7</accession>
<name>A0A0F9WHW7_9ZZZZ</name>
<evidence type="ECO:0000313" key="2">
    <source>
        <dbReference type="EMBL" id="KKN77998.1"/>
    </source>
</evidence>
<dbReference type="CDD" id="cd10443">
    <property type="entry name" value="GIY-YIG_HE_Tlr8p_PBC-V_like"/>
    <property type="match status" value="1"/>
</dbReference>
<dbReference type="InterPro" id="IPR000305">
    <property type="entry name" value="GIY-YIG_endonuc"/>
</dbReference>
<proteinExistence type="predicted"/>